<feature type="compositionally biased region" description="Basic and acidic residues" evidence="1">
    <location>
        <begin position="550"/>
        <end position="569"/>
    </location>
</feature>
<accession>A0A6A5DQ89</accession>
<feature type="compositionally biased region" description="Polar residues" evidence="1">
    <location>
        <begin position="601"/>
        <end position="612"/>
    </location>
</feature>
<feature type="compositionally biased region" description="Basic residues" evidence="1">
    <location>
        <begin position="355"/>
        <end position="364"/>
    </location>
</feature>
<feature type="compositionally biased region" description="Basic and acidic residues" evidence="1">
    <location>
        <begin position="266"/>
        <end position="303"/>
    </location>
</feature>
<feature type="compositionally biased region" description="Basic and acidic residues" evidence="1">
    <location>
        <begin position="116"/>
        <end position="128"/>
    </location>
</feature>
<feature type="compositionally biased region" description="Polar residues" evidence="1">
    <location>
        <begin position="67"/>
        <end position="79"/>
    </location>
</feature>
<feature type="compositionally biased region" description="Low complexity" evidence="1">
    <location>
        <begin position="580"/>
        <end position="589"/>
    </location>
</feature>
<evidence type="ECO:0000256" key="1">
    <source>
        <dbReference type="SAM" id="MobiDB-lite"/>
    </source>
</evidence>
<feature type="compositionally biased region" description="Basic and acidic residues" evidence="1">
    <location>
        <begin position="319"/>
        <end position="354"/>
    </location>
</feature>
<gene>
    <name evidence="2" type="ORF">PFLUV_G00245650</name>
</gene>
<feature type="compositionally biased region" description="Low complexity" evidence="1">
    <location>
        <begin position="169"/>
        <end position="194"/>
    </location>
</feature>
<feature type="compositionally biased region" description="Low complexity" evidence="1">
    <location>
        <begin position="129"/>
        <end position="147"/>
    </location>
</feature>
<feature type="region of interest" description="Disordered" evidence="1">
    <location>
        <begin position="1"/>
        <end position="618"/>
    </location>
</feature>
<evidence type="ECO:0000313" key="3">
    <source>
        <dbReference type="Proteomes" id="UP000465112"/>
    </source>
</evidence>
<feature type="compositionally biased region" description="Polar residues" evidence="1">
    <location>
        <begin position="97"/>
        <end position="108"/>
    </location>
</feature>
<feature type="compositionally biased region" description="Polar residues" evidence="1">
    <location>
        <begin position="233"/>
        <end position="242"/>
    </location>
</feature>
<feature type="compositionally biased region" description="Basic and acidic residues" evidence="1">
    <location>
        <begin position="365"/>
        <end position="436"/>
    </location>
</feature>
<proteinExistence type="predicted"/>
<name>A0A6A5DQ89_PERFL</name>
<feature type="compositionally biased region" description="Basic residues" evidence="1">
    <location>
        <begin position="304"/>
        <end position="318"/>
    </location>
</feature>
<comment type="caution">
    <text evidence="2">The sequence shown here is derived from an EMBL/GenBank/DDBJ whole genome shotgun (WGS) entry which is preliminary data.</text>
</comment>
<dbReference type="Proteomes" id="UP000465112">
    <property type="component" value="Chromosome 21"/>
</dbReference>
<feature type="compositionally biased region" description="Basic and acidic residues" evidence="1">
    <location>
        <begin position="447"/>
        <end position="471"/>
    </location>
</feature>
<sequence>MDRPFFGAVRQESSEESDQENCGTLDNGGSAKSRFNGNGRTGEAFNNSPQATNGESGVHHNGYGLNGPTNGVSKSSQNGHHYGHHKVNGHNPPDKISGSNHGSSSTVATVAANGLDSDHSDTSKEAHHSSSSQASSSQSIHPAASESQHLSTPDTRAKAVSEPLPQCTASAAVSSPPSATKTHSVTSRESASSSAQHGNPAALSIPPDCSQSTNGVSAAPQKVSRGGEKAKDSPQTSDTSAGTERRADAKAQHQSKPSSRGNEGQTSRDRERDRLYSDWSRDRERHDRERHYRDRSGESDGDHHRHRRDSRDPHHRSYRDRMPPHDRSYRDWESERRWERNVHHPRERDRDRCSHHYHHYHHHRSREDWDRERRGHGYPYREESHSRGRWQQESREPRVMKDKSNGRERDYYPSKEETSSPPTERETSTKSKDSPPRARLSTFESAPNREDQNHRTADPLSKERDDSSEARRSKKHKKSKKKKKSKDQDRHRESGSSASDSDRAAETKKKKKKKRRQRDSEAEQHSPGAARSHKNGSSEERESRKRRYHDTRDAKHSGFSPEKRRRTDYTDGASDHLLPSIHTSHTNGSTHHHLNGYKGNGYSQTNGDSHGFSSGLKH</sequence>
<organism evidence="2 3">
    <name type="scientific">Perca fluviatilis</name>
    <name type="common">European perch</name>
    <dbReference type="NCBI Taxonomy" id="8168"/>
    <lineage>
        <taxon>Eukaryota</taxon>
        <taxon>Metazoa</taxon>
        <taxon>Chordata</taxon>
        <taxon>Craniata</taxon>
        <taxon>Vertebrata</taxon>
        <taxon>Euteleostomi</taxon>
        <taxon>Actinopterygii</taxon>
        <taxon>Neopterygii</taxon>
        <taxon>Teleostei</taxon>
        <taxon>Neoteleostei</taxon>
        <taxon>Acanthomorphata</taxon>
        <taxon>Eupercaria</taxon>
        <taxon>Perciformes</taxon>
        <taxon>Percoidei</taxon>
        <taxon>Percidae</taxon>
        <taxon>Percinae</taxon>
        <taxon>Perca</taxon>
    </lineage>
</organism>
<keyword evidence="3" id="KW-1185">Reference proteome</keyword>
<feature type="compositionally biased region" description="Polar residues" evidence="1">
    <location>
        <begin position="33"/>
        <end position="55"/>
    </location>
</feature>
<feature type="compositionally biased region" description="Basic residues" evidence="1">
    <location>
        <begin position="472"/>
        <end position="485"/>
    </location>
</feature>
<protein>
    <submittedName>
        <fullName evidence="2">Uncharacterized protein</fullName>
    </submittedName>
</protein>
<dbReference type="AlphaFoldDB" id="A0A6A5DQ89"/>
<feature type="compositionally biased region" description="Basic and acidic residues" evidence="1">
    <location>
        <begin position="486"/>
        <end position="507"/>
    </location>
</feature>
<evidence type="ECO:0000313" key="2">
    <source>
        <dbReference type="EMBL" id="KAF1374091.1"/>
    </source>
</evidence>
<dbReference type="EMBL" id="VHII01000021">
    <property type="protein sequence ID" value="KAF1374091.1"/>
    <property type="molecule type" value="Genomic_DNA"/>
</dbReference>
<feature type="compositionally biased region" description="Basic residues" evidence="1">
    <location>
        <begin position="508"/>
        <end position="517"/>
    </location>
</feature>
<reference evidence="2 3" key="1">
    <citation type="submission" date="2019-06" db="EMBL/GenBank/DDBJ databases">
        <title>A chromosome-scale genome assembly of the European perch, Perca fluviatilis.</title>
        <authorList>
            <person name="Roques C."/>
            <person name="Zahm M."/>
            <person name="Cabau C."/>
            <person name="Klopp C."/>
            <person name="Bouchez O."/>
            <person name="Donnadieu C."/>
            <person name="Kuhl H."/>
            <person name="Gislard M."/>
            <person name="Guendouz S."/>
            <person name="Journot L."/>
            <person name="Haffray P."/>
            <person name="Bestin A."/>
            <person name="Morvezen R."/>
            <person name="Feron R."/>
            <person name="Wen M."/>
            <person name="Jouanno E."/>
            <person name="Herpin A."/>
            <person name="Schartl M."/>
            <person name="Postlethwait J."/>
            <person name="Schaerlinger B."/>
            <person name="Chardard D."/>
            <person name="Lecocq T."/>
            <person name="Poncet C."/>
            <person name="Jaffrelo L."/>
            <person name="Lampietro C."/>
            <person name="Guiguen Y."/>
        </authorList>
    </citation>
    <scope>NUCLEOTIDE SEQUENCE [LARGE SCALE GENOMIC DNA]</scope>
    <source>
        <tissue evidence="2">Blood</tissue>
    </source>
</reference>
<feature type="compositionally biased region" description="Polar residues" evidence="1">
    <location>
        <begin position="252"/>
        <end position="265"/>
    </location>
</feature>